<evidence type="ECO:0008006" key="3">
    <source>
        <dbReference type="Google" id="ProtNLM"/>
    </source>
</evidence>
<evidence type="ECO:0000313" key="2">
    <source>
        <dbReference type="Proteomes" id="UP000765509"/>
    </source>
</evidence>
<proteinExistence type="predicted"/>
<sequence length="253" mass="28150">MNHIRSSSTLAKENTTNDALHIKRRIAGQKTLILDCCNEKRHGKNPKAQLSISQALITIRGTNVPMHNQALVSCGATHHMFNSPKFLPNSFKEIRSKVATGDPQNNLLAPGIGNTELKCNGQILNLKNCILVPKVKSFPNNHPKKLLTFVNGNLWHCHLGHPVNAVLRNLGLPDQEHYFLTCNTSKSHQIPFLHQFEPFRYPFQTIHIDVAGHITPESISGSSFLLTITDQATSYKTVSQSNNVEPSSKQQDP</sequence>
<name>A0A9Q3FM91_9BASI</name>
<accession>A0A9Q3FM91</accession>
<keyword evidence="2" id="KW-1185">Reference proteome</keyword>
<reference evidence="1" key="1">
    <citation type="submission" date="2021-03" db="EMBL/GenBank/DDBJ databases">
        <title>Draft genome sequence of rust myrtle Austropuccinia psidii MF-1, a brazilian biotype.</title>
        <authorList>
            <person name="Quecine M.C."/>
            <person name="Pachon D.M.R."/>
            <person name="Bonatelli M.L."/>
            <person name="Correr F.H."/>
            <person name="Franceschini L.M."/>
            <person name="Leite T.F."/>
            <person name="Margarido G.R.A."/>
            <person name="Almeida C.A."/>
            <person name="Ferrarezi J.A."/>
            <person name="Labate C.A."/>
        </authorList>
    </citation>
    <scope>NUCLEOTIDE SEQUENCE</scope>
    <source>
        <strain evidence="1">MF-1</strain>
    </source>
</reference>
<dbReference type="AlphaFoldDB" id="A0A9Q3FM91"/>
<comment type="caution">
    <text evidence="1">The sequence shown here is derived from an EMBL/GenBank/DDBJ whole genome shotgun (WGS) entry which is preliminary data.</text>
</comment>
<dbReference type="OrthoDB" id="8029976at2759"/>
<dbReference type="Proteomes" id="UP000765509">
    <property type="component" value="Unassembled WGS sequence"/>
</dbReference>
<protein>
    <recommendedName>
        <fullName evidence="3">GAG-pre-integrase domain-containing protein</fullName>
    </recommendedName>
</protein>
<evidence type="ECO:0000313" key="1">
    <source>
        <dbReference type="EMBL" id="MBW0541057.1"/>
    </source>
</evidence>
<gene>
    <name evidence="1" type="ORF">O181_080772</name>
</gene>
<organism evidence="1 2">
    <name type="scientific">Austropuccinia psidii MF-1</name>
    <dbReference type="NCBI Taxonomy" id="1389203"/>
    <lineage>
        <taxon>Eukaryota</taxon>
        <taxon>Fungi</taxon>
        <taxon>Dikarya</taxon>
        <taxon>Basidiomycota</taxon>
        <taxon>Pucciniomycotina</taxon>
        <taxon>Pucciniomycetes</taxon>
        <taxon>Pucciniales</taxon>
        <taxon>Sphaerophragmiaceae</taxon>
        <taxon>Austropuccinia</taxon>
    </lineage>
</organism>
<dbReference type="EMBL" id="AVOT02045715">
    <property type="protein sequence ID" value="MBW0541057.1"/>
    <property type="molecule type" value="Genomic_DNA"/>
</dbReference>